<feature type="transmembrane region" description="Helical" evidence="8">
    <location>
        <begin position="166"/>
        <end position="182"/>
    </location>
</feature>
<feature type="transmembrane region" description="Helical" evidence="8">
    <location>
        <begin position="333"/>
        <end position="350"/>
    </location>
</feature>
<evidence type="ECO:0000259" key="9">
    <source>
        <dbReference type="Pfam" id="PF13231"/>
    </source>
</evidence>
<dbReference type="GO" id="GO:0005886">
    <property type="term" value="C:plasma membrane"/>
    <property type="evidence" value="ECO:0007669"/>
    <property type="project" value="UniProtKB-SubCell"/>
</dbReference>
<accession>A0A2H0WPH0</accession>
<keyword evidence="4" id="KW-0808">Transferase</keyword>
<evidence type="ECO:0000256" key="3">
    <source>
        <dbReference type="ARBA" id="ARBA00022676"/>
    </source>
</evidence>
<dbReference type="PANTHER" id="PTHR33908">
    <property type="entry name" value="MANNOSYLTRANSFERASE YKCB-RELATED"/>
    <property type="match status" value="1"/>
</dbReference>
<feature type="domain" description="Glycosyltransferase RgtA/B/C/D-like" evidence="9">
    <location>
        <begin position="88"/>
        <end position="225"/>
    </location>
</feature>
<keyword evidence="6 8" id="KW-1133">Transmembrane helix</keyword>
<feature type="transmembrane region" description="Helical" evidence="8">
    <location>
        <begin position="212"/>
        <end position="231"/>
    </location>
</feature>
<feature type="transmembrane region" description="Helical" evidence="8">
    <location>
        <begin position="370"/>
        <end position="390"/>
    </location>
</feature>
<organism evidence="10 11">
    <name type="scientific">Candidatus Shapirobacteria bacterium CG09_land_8_20_14_0_10_47_13</name>
    <dbReference type="NCBI Taxonomy" id="1974481"/>
    <lineage>
        <taxon>Bacteria</taxon>
        <taxon>Candidatus Shapironibacteriota</taxon>
    </lineage>
</organism>
<evidence type="ECO:0000256" key="7">
    <source>
        <dbReference type="ARBA" id="ARBA00023136"/>
    </source>
</evidence>
<evidence type="ECO:0000256" key="4">
    <source>
        <dbReference type="ARBA" id="ARBA00022679"/>
    </source>
</evidence>
<dbReference type="EMBL" id="PEZJ01000027">
    <property type="protein sequence ID" value="PIS13819.1"/>
    <property type="molecule type" value="Genomic_DNA"/>
</dbReference>
<evidence type="ECO:0000256" key="1">
    <source>
        <dbReference type="ARBA" id="ARBA00004651"/>
    </source>
</evidence>
<dbReference type="Proteomes" id="UP000230033">
    <property type="component" value="Unassembled WGS sequence"/>
</dbReference>
<keyword evidence="3" id="KW-0328">Glycosyltransferase</keyword>
<sequence length="537" mass="61217">MRANRKKVILGIIFVAFIAASLFIRFWQFGKIPPGLNRDEASVGYTAYSLLKTGADEYGRPWPLSFQSFGDWKLPLYIYADMPLVTAFGLQDWVVRLPSALAGLGTLMVIFFLAKELKANSYLSVLILATLPWHVHFSRMWHEANTALFFLSLGALFFLKGLRRPKFWLAAAVFLALPLYTYHTHHIFIPLFLAIVIALFRAELLKNLKMSLAAGTIFLAMATVIYAQTLTGSLTKSSVSFLNDPIFIHIQIEEPRVAAGNTFLAKIIYNRPMVFGKTFLTNYFSSFSYNFLAVNGGNHPLYNLPQTGNIFRFEYWLGIIGLFFALRSRNRQLTLILLWLAIAPIASSLTKPDSFHTNVNFITNTPNSGRLTPMIIPLVLIIAFGAEKTFSWLRKNWQKNLLILLGIGLLGQGLFGFANLYFGKFPALRAQYWGAGWQKLVNFVNWPGNQSKTIVMPRPNYSPYIYFLFYSAYDPARFQKEVVRFPPTDDGFLHVKSFGRFRFEDQTLGSAVFKKTIPFFEIDEDAQQNLIQVKYLY</sequence>
<comment type="caution">
    <text evidence="10">The sequence shown here is derived from an EMBL/GenBank/DDBJ whole genome shotgun (WGS) entry which is preliminary data.</text>
</comment>
<evidence type="ECO:0000313" key="11">
    <source>
        <dbReference type="Proteomes" id="UP000230033"/>
    </source>
</evidence>
<dbReference type="InterPro" id="IPR038731">
    <property type="entry name" value="RgtA/B/C-like"/>
</dbReference>
<evidence type="ECO:0000256" key="8">
    <source>
        <dbReference type="SAM" id="Phobius"/>
    </source>
</evidence>
<dbReference type="PANTHER" id="PTHR33908:SF11">
    <property type="entry name" value="MEMBRANE PROTEIN"/>
    <property type="match status" value="1"/>
</dbReference>
<comment type="subcellular location">
    <subcellularLocation>
        <location evidence="1">Cell membrane</location>
        <topology evidence="1">Multi-pass membrane protein</topology>
    </subcellularLocation>
</comment>
<reference evidence="11" key="1">
    <citation type="submission" date="2017-09" db="EMBL/GenBank/DDBJ databases">
        <title>Depth-based differentiation of microbial function through sediment-hosted aquifers and enrichment of novel symbionts in the deep terrestrial subsurface.</title>
        <authorList>
            <person name="Probst A.J."/>
            <person name="Ladd B."/>
            <person name="Jarett J.K."/>
            <person name="Geller-Mcgrath D.E."/>
            <person name="Sieber C.M.K."/>
            <person name="Emerson J.B."/>
            <person name="Anantharaman K."/>
            <person name="Thomas B.C."/>
            <person name="Malmstrom R."/>
            <person name="Stieglmeier M."/>
            <person name="Klingl A."/>
            <person name="Woyke T."/>
            <person name="Ryan C.M."/>
            <person name="Banfield J.F."/>
        </authorList>
    </citation>
    <scope>NUCLEOTIDE SEQUENCE [LARGE SCALE GENOMIC DNA]</scope>
</reference>
<feature type="transmembrane region" description="Helical" evidence="8">
    <location>
        <begin position="93"/>
        <end position="114"/>
    </location>
</feature>
<gene>
    <name evidence="10" type="ORF">COT65_02140</name>
</gene>
<proteinExistence type="predicted"/>
<evidence type="ECO:0000256" key="6">
    <source>
        <dbReference type="ARBA" id="ARBA00022989"/>
    </source>
</evidence>
<dbReference type="GO" id="GO:0016763">
    <property type="term" value="F:pentosyltransferase activity"/>
    <property type="evidence" value="ECO:0007669"/>
    <property type="project" value="TreeGrafter"/>
</dbReference>
<keyword evidence="5 8" id="KW-0812">Transmembrane</keyword>
<evidence type="ECO:0000256" key="2">
    <source>
        <dbReference type="ARBA" id="ARBA00022475"/>
    </source>
</evidence>
<protein>
    <recommendedName>
        <fullName evidence="9">Glycosyltransferase RgtA/B/C/D-like domain-containing protein</fullName>
    </recommendedName>
</protein>
<keyword evidence="2" id="KW-1003">Cell membrane</keyword>
<dbReference type="AlphaFoldDB" id="A0A2H0WPH0"/>
<feature type="transmembrane region" description="Helical" evidence="8">
    <location>
        <begin position="119"/>
        <end position="135"/>
    </location>
</feature>
<name>A0A2H0WPH0_9BACT</name>
<feature type="transmembrane region" description="Helical" evidence="8">
    <location>
        <begin position="7"/>
        <end position="27"/>
    </location>
</feature>
<feature type="transmembrane region" description="Helical" evidence="8">
    <location>
        <begin position="188"/>
        <end position="205"/>
    </location>
</feature>
<dbReference type="Pfam" id="PF13231">
    <property type="entry name" value="PMT_2"/>
    <property type="match status" value="1"/>
</dbReference>
<feature type="transmembrane region" description="Helical" evidence="8">
    <location>
        <begin position="402"/>
        <end position="422"/>
    </location>
</feature>
<evidence type="ECO:0000313" key="10">
    <source>
        <dbReference type="EMBL" id="PIS13819.1"/>
    </source>
</evidence>
<dbReference type="InterPro" id="IPR050297">
    <property type="entry name" value="LipidA_mod_glycosyltrf_83"/>
</dbReference>
<feature type="transmembrane region" description="Helical" evidence="8">
    <location>
        <begin position="141"/>
        <end position="159"/>
    </location>
</feature>
<dbReference type="GO" id="GO:0009103">
    <property type="term" value="P:lipopolysaccharide biosynthetic process"/>
    <property type="evidence" value="ECO:0007669"/>
    <property type="project" value="UniProtKB-ARBA"/>
</dbReference>
<evidence type="ECO:0000256" key="5">
    <source>
        <dbReference type="ARBA" id="ARBA00022692"/>
    </source>
</evidence>
<feature type="transmembrane region" description="Helical" evidence="8">
    <location>
        <begin position="310"/>
        <end position="326"/>
    </location>
</feature>
<keyword evidence="7 8" id="KW-0472">Membrane</keyword>